<comment type="function">
    <text evidence="22">Key enzyme involved in DNA replication and DNA repair. Involved in Okazaki fragments processing by cleaving long flaps that escape FEN1: flaps that are longer than 27 nucleotides are coated by replication protein A complex (RPA), leading to recruit DNA2 which cleaves the flap until it is too short to bind RPA and becomes a substrate for FEN1. Also involved in 5'-end resection of DNA during double-strand break (DSB) repair by mediating the cleavage of 5'-ssDNA.</text>
</comment>
<dbReference type="Gene3D" id="3.40.50.300">
    <property type="entry name" value="P-loop containing nucleotide triphosphate hydrolases"/>
    <property type="match status" value="3"/>
</dbReference>
<evidence type="ECO:0000256" key="6">
    <source>
        <dbReference type="ARBA" id="ARBA00022722"/>
    </source>
</evidence>
<comment type="subcellular location">
    <subcellularLocation>
        <location evidence="2">Mitochondrion</location>
    </subcellularLocation>
    <subcellularLocation>
        <location evidence="22">Nucleus</location>
    </subcellularLocation>
    <subcellularLocation>
        <location evidence="22">Chromosome</location>
    </subcellularLocation>
</comment>
<evidence type="ECO:0000259" key="24">
    <source>
        <dbReference type="Pfam" id="PF01930"/>
    </source>
</evidence>
<evidence type="ECO:0000256" key="9">
    <source>
        <dbReference type="ARBA" id="ARBA00022759"/>
    </source>
</evidence>
<evidence type="ECO:0000256" key="14">
    <source>
        <dbReference type="ARBA" id="ARBA00023004"/>
    </source>
</evidence>
<evidence type="ECO:0000256" key="22">
    <source>
        <dbReference type="RuleBase" id="RU367041"/>
    </source>
</evidence>
<keyword evidence="9" id="KW-0255">Endonuclease</keyword>
<evidence type="ECO:0000256" key="18">
    <source>
        <dbReference type="ARBA" id="ARBA00023204"/>
    </source>
</evidence>
<dbReference type="GO" id="GO:0003677">
    <property type="term" value="F:DNA binding"/>
    <property type="evidence" value="ECO:0007669"/>
    <property type="project" value="UniProtKB-UniRule"/>
</dbReference>
<feature type="domain" description="DNA2/NAM7 helicase helicase" evidence="26">
    <location>
        <begin position="796"/>
        <end position="890"/>
    </location>
</feature>
<keyword evidence="14 22" id="KW-0408">Iron</keyword>
<comment type="cofactor">
    <cofactor evidence="1">
        <name>[4Fe-4S] cluster</name>
        <dbReference type="ChEBI" id="CHEBI:49883"/>
    </cofactor>
</comment>
<keyword evidence="17" id="KW-0496">Mitochondrion</keyword>
<evidence type="ECO:0000256" key="12">
    <source>
        <dbReference type="ARBA" id="ARBA00022806"/>
    </source>
</evidence>
<dbReference type="Proteomes" id="UP001627154">
    <property type="component" value="Unassembled WGS sequence"/>
</dbReference>
<evidence type="ECO:0000313" key="29">
    <source>
        <dbReference type="EMBL" id="KAL3387642.1"/>
    </source>
</evidence>
<dbReference type="InterPro" id="IPR014808">
    <property type="entry name" value="DNA_replication_fac_Dna2_N"/>
</dbReference>
<dbReference type="EC" id="3.6.4.12" evidence="22"/>
<organism evidence="29 30">
    <name type="scientific">Trichogramma kaykai</name>
    <dbReference type="NCBI Taxonomy" id="54128"/>
    <lineage>
        <taxon>Eukaryota</taxon>
        <taxon>Metazoa</taxon>
        <taxon>Ecdysozoa</taxon>
        <taxon>Arthropoda</taxon>
        <taxon>Hexapoda</taxon>
        <taxon>Insecta</taxon>
        <taxon>Pterygota</taxon>
        <taxon>Neoptera</taxon>
        <taxon>Endopterygota</taxon>
        <taxon>Hymenoptera</taxon>
        <taxon>Apocrita</taxon>
        <taxon>Proctotrupomorpha</taxon>
        <taxon>Chalcidoidea</taxon>
        <taxon>Trichogrammatidae</taxon>
        <taxon>Trichogramma</taxon>
    </lineage>
</organism>
<dbReference type="Pfam" id="PF08696">
    <property type="entry name" value="Dna2"/>
    <property type="match status" value="1"/>
</dbReference>
<comment type="caution">
    <text evidence="29">The sequence shown here is derived from an EMBL/GenBank/DDBJ whole genome shotgun (WGS) entry which is preliminary data.</text>
</comment>
<dbReference type="GO" id="GO:0033567">
    <property type="term" value="P:DNA replication, Okazaki fragment processing"/>
    <property type="evidence" value="ECO:0007669"/>
    <property type="project" value="UniProtKB-UniRule"/>
</dbReference>
<dbReference type="GO" id="GO:0017116">
    <property type="term" value="F:single-stranded DNA helicase activity"/>
    <property type="evidence" value="ECO:0007669"/>
    <property type="project" value="UniProtKB-UniRule"/>
</dbReference>
<dbReference type="PANTHER" id="PTHR10887">
    <property type="entry name" value="DNA2/NAM7 HELICASE FAMILY"/>
    <property type="match status" value="1"/>
</dbReference>
<keyword evidence="30" id="KW-1185">Reference proteome</keyword>
<dbReference type="InterPro" id="IPR041679">
    <property type="entry name" value="DNA2/NAM7-like_C"/>
</dbReference>
<evidence type="ECO:0000256" key="15">
    <source>
        <dbReference type="ARBA" id="ARBA00023014"/>
    </source>
</evidence>
<dbReference type="Gene3D" id="3.90.320.10">
    <property type="match status" value="1"/>
</dbReference>
<keyword evidence="19 22" id="KW-0539">Nucleus</keyword>
<feature type="compositionally biased region" description="Acidic residues" evidence="23">
    <location>
        <begin position="53"/>
        <end position="63"/>
    </location>
</feature>
<evidence type="ECO:0000256" key="21">
    <source>
        <dbReference type="ARBA" id="ARBA00047995"/>
    </source>
</evidence>
<dbReference type="Pfam" id="PF13086">
    <property type="entry name" value="AAA_11"/>
    <property type="match status" value="2"/>
</dbReference>
<keyword evidence="11 22" id="KW-0378">Hydrolase</keyword>
<dbReference type="InterPro" id="IPR022765">
    <property type="entry name" value="Dna2/Cas4_DUF83"/>
</dbReference>
<keyword evidence="20 22" id="KW-0511">Multifunctional enzyme</keyword>
<protein>
    <recommendedName>
        <fullName evidence="22">DNA replication ATP-dependent helicase/nuclease</fullName>
        <ecNumber evidence="22">3.1.-.-</ecNumber>
        <ecNumber evidence="22">3.6.4.12</ecNumber>
    </recommendedName>
</protein>
<dbReference type="GO" id="GO:0051539">
    <property type="term" value="F:4 iron, 4 sulfur cluster binding"/>
    <property type="evidence" value="ECO:0007669"/>
    <property type="project" value="UniProtKB-UniRule"/>
</dbReference>
<evidence type="ECO:0000256" key="11">
    <source>
        <dbReference type="ARBA" id="ARBA00022801"/>
    </source>
</evidence>
<keyword evidence="10 22" id="KW-0227">DNA damage</keyword>
<comment type="catalytic activity">
    <reaction evidence="21 22">
        <text>ATP + H2O = ADP + phosphate + H(+)</text>
        <dbReference type="Rhea" id="RHEA:13065"/>
        <dbReference type="ChEBI" id="CHEBI:15377"/>
        <dbReference type="ChEBI" id="CHEBI:15378"/>
        <dbReference type="ChEBI" id="CHEBI:30616"/>
        <dbReference type="ChEBI" id="CHEBI:43474"/>
        <dbReference type="ChEBI" id="CHEBI:456216"/>
        <dbReference type="EC" id="3.6.4.12"/>
    </reaction>
</comment>
<dbReference type="Pfam" id="PF13087">
    <property type="entry name" value="AAA_12"/>
    <property type="match status" value="1"/>
</dbReference>
<dbReference type="Pfam" id="PF01930">
    <property type="entry name" value="Cas_Cas4"/>
    <property type="match status" value="1"/>
</dbReference>
<dbReference type="GO" id="GO:0006281">
    <property type="term" value="P:DNA repair"/>
    <property type="evidence" value="ECO:0007669"/>
    <property type="project" value="UniProtKB-KW"/>
</dbReference>
<evidence type="ECO:0000259" key="27">
    <source>
        <dbReference type="Pfam" id="PF13087"/>
    </source>
</evidence>
<dbReference type="GO" id="GO:0005524">
    <property type="term" value="F:ATP binding"/>
    <property type="evidence" value="ECO:0007669"/>
    <property type="project" value="UniProtKB-UniRule"/>
</dbReference>
<evidence type="ECO:0000259" key="28">
    <source>
        <dbReference type="Pfam" id="PF21123"/>
    </source>
</evidence>
<dbReference type="CDD" id="cd18808">
    <property type="entry name" value="SF1_C_Upf1"/>
    <property type="match status" value="1"/>
</dbReference>
<evidence type="ECO:0000256" key="17">
    <source>
        <dbReference type="ARBA" id="ARBA00023128"/>
    </source>
</evidence>
<dbReference type="InterPro" id="IPR045055">
    <property type="entry name" value="DNA2/NAM7-like"/>
</dbReference>
<keyword evidence="15 22" id="KW-0411">Iron-sulfur</keyword>
<name>A0ABD2W556_9HYME</name>
<dbReference type="GO" id="GO:0046872">
    <property type="term" value="F:metal ion binding"/>
    <property type="evidence" value="ECO:0007669"/>
    <property type="project" value="UniProtKB-UniRule"/>
</dbReference>
<dbReference type="InterPro" id="IPR011604">
    <property type="entry name" value="PDDEXK-like_dom_sf"/>
</dbReference>
<evidence type="ECO:0000256" key="1">
    <source>
        <dbReference type="ARBA" id="ARBA00001966"/>
    </source>
</evidence>
<comment type="similarity">
    <text evidence="3 22">Belongs to the DNA2/NAM7 helicase family.</text>
</comment>
<accession>A0ABD2W556</accession>
<keyword evidence="7 22" id="KW-0479">Metal-binding</keyword>
<evidence type="ECO:0000259" key="26">
    <source>
        <dbReference type="Pfam" id="PF13086"/>
    </source>
</evidence>
<feature type="domain" description="DUF83" evidence="24">
    <location>
        <begin position="466"/>
        <end position="578"/>
    </location>
</feature>
<dbReference type="GO" id="GO:0017108">
    <property type="term" value="F:5'-flap endonuclease activity"/>
    <property type="evidence" value="ECO:0007669"/>
    <property type="project" value="UniProtKB-UniRule"/>
</dbReference>
<dbReference type="InterPro" id="IPR041677">
    <property type="entry name" value="DNA2/NAM7_AAA_11"/>
</dbReference>
<dbReference type="Pfam" id="PF21123">
    <property type="entry name" value="Dna2_Rift"/>
    <property type="match status" value="1"/>
</dbReference>
<dbReference type="GO" id="GO:0005694">
    <property type="term" value="C:chromosome"/>
    <property type="evidence" value="ECO:0007669"/>
    <property type="project" value="UniProtKB-SubCell"/>
</dbReference>
<dbReference type="InterPro" id="IPR047187">
    <property type="entry name" value="SF1_C_Upf1"/>
</dbReference>
<keyword evidence="6 22" id="KW-0540">Nuclease</keyword>
<keyword evidence="18 22" id="KW-0234">DNA repair</keyword>
<dbReference type="EMBL" id="JBJJXI010000136">
    <property type="protein sequence ID" value="KAL3387642.1"/>
    <property type="molecule type" value="Genomic_DNA"/>
</dbReference>
<keyword evidence="22" id="KW-0158">Chromosome</keyword>
<dbReference type="GO" id="GO:0005634">
    <property type="term" value="C:nucleus"/>
    <property type="evidence" value="ECO:0007669"/>
    <property type="project" value="UniProtKB-SubCell"/>
</dbReference>
<dbReference type="EC" id="3.1.-.-" evidence="22"/>
<dbReference type="PANTHER" id="PTHR10887:SF433">
    <property type="entry name" value="DNA REPLICATION ATP-DEPENDENT HELICASE_NUCLEASE DNA2"/>
    <property type="match status" value="1"/>
</dbReference>
<evidence type="ECO:0000313" key="30">
    <source>
        <dbReference type="Proteomes" id="UP001627154"/>
    </source>
</evidence>
<gene>
    <name evidence="29" type="ORF">TKK_016770</name>
</gene>
<dbReference type="InterPro" id="IPR048459">
    <property type="entry name" value="DNA2_Rift"/>
</dbReference>
<feature type="domain" description="DNA2/NAM7 helicase helicase" evidence="26">
    <location>
        <begin position="904"/>
        <end position="963"/>
    </location>
</feature>
<keyword evidence="16 22" id="KW-0238">DNA-binding</keyword>
<evidence type="ECO:0000256" key="2">
    <source>
        <dbReference type="ARBA" id="ARBA00004173"/>
    </source>
</evidence>
<feature type="region of interest" description="Disordered" evidence="23">
    <location>
        <begin position="1"/>
        <end position="25"/>
    </location>
</feature>
<evidence type="ECO:0000256" key="19">
    <source>
        <dbReference type="ARBA" id="ARBA00023242"/>
    </source>
</evidence>
<dbReference type="GO" id="GO:0005739">
    <property type="term" value="C:mitochondrion"/>
    <property type="evidence" value="ECO:0007669"/>
    <property type="project" value="UniProtKB-SubCell"/>
</dbReference>
<keyword evidence="5 22" id="KW-0235">DNA replication</keyword>
<evidence type="ECO:0000256" key="3">
    <source>
        <dbReference type="ARBA" id="ARBA00007913"/>
    </source>
</evidence>
<dbReference type="InterPro" id="IPR026851">
    <property type="entry name" value="Dna2/JHS1_DEXXQ-box"/>
</dbReference>
<evidence type="ECO:0000259" key="25">
    <source>
        <dbReference type="Pfam" id="PF08696"/>
    </source>
</evidence>
<evidence type="ECO:0000256" key="4">
    <source>
        <dbReference type="ARBA" id="ARBA00022485"/>
    </source>
</evidence>
<dbReference type="SUPFAM" id="SSF52540">
    <property type="entry name" value="P-loop containing nucleoside triphosphate hydrolases"/>
    <property type="match status" value="1"/>
</dbReference>
<evidence type="ECO:0000256" key="10">
    <source>
        <dbReference type="ARBA" id="ARBA00022763"/>
    </source>
</evidence>
<keyword evidence="12 22" id="KW-0347">Helicase</keyword>
<sequence length="1226" mass="138954">MNKGNQNVKNAVSPTKQRTPLQVRGQKKLSLYFSQNANIIKQSSAIIESSGSDSDEEREDIFVDCDSQKKRKRRSDPMSKNVRKIQKTFDGNISFASDDKNSGETEFFDSMNKELELNTAFVSGIKSTDKFTAIKEESVQQFDELLNNSKNDKNDDKLDSASIISATKDSGIETQGTNTLEVFDDFFEEEWSYDKNGKETENLDDLFQDEWSDDSKKILDFTIPQRCNIVDIVWDKTDMTLIVKGVKDELIATVKCFGLWRYTKVEPGEPVVIKAVKESPDAQYWTVNNNSGWIINQPDTLISGTSVVGALWCNRRSALQEKFKNMESLPYNEVGNHFMLTGSLTHELIQTVLDQNITELKKISDLLEKILKSKHAIDMMYAGGISYGECKNLMKPAVPQIYKFVQRYIIGTKPAAPDQNFDGKIDQICDIEENVWLPSLGLKGKIDLTVKVSYKSKNPLNPAVEQRILPLEIKTGKSSFSREHQGQLILYTMMMNMTGREVTSGLLLYLRENIMREIVGSFNAQRDLITLRNTVAYYLSREPIILKVNDEEVVQPMEFPKPINHPSCSKCPYNVLCCTYLTEDDKNDMSENHPLKTLSEQATSHLTKDHMNYVMKWISLLQIEEKSDNEEVTSWKDVWTLKPSKREKRGSCICNLSLISVTEKYERFLHTFERSKSYEKSSELNASDFGEQEYVIISTNDRINIVSGFIDDINGTTVSVHCEKNITKVYKNDIFHIDKSSSSSLLTQNMGQLGGLLDDQEICSKLRHIVIDKRPASFESDMPPLTMETGADIFEKLNENQKQAILKTLTADDYILIKGFPGTGKTQTLVSMIELLVRLGKSVLISAHTNSAIDNILLKLLERKIDFIRFGSVSKAHPAIQHLVDQNVTAHCDTPESLHTVYCSKQIVAVTCYGATHAHLSRRKFDYCIIDESTQVLQPTILRPLYCASKFVLVGDPEQLPPIARNSVARKLGINKSLFSRLDSDNNSVALTLQYRMNSCIMDVANKLTYHDLLKVGTEDIGKATLPVTKISDFETCEKWIQKALSMRLKNSAIMLNTSSTYQLVLDTTVSNKPGIRTCNLWEASIIYRLIDVLQDLGIHNKDIGVIAPYRAQVRFLRSLLLNSIEVNTVDQFQGRDKSVIIYGCTKSISPETDIAEFDILKDQQRLTVAVTRAKHKLIIIGDAGTLKRFSPFKKLLDYLGSHDRIYDLKDGQDDFSFDDLMKIHQ</sequence>
<evidence type="ECO:0000256" key="23">
    <source>
        <dbReference type="SAM" id="MobiDB-lite"/>
    </source>
</evidence>
<evidence type="ECO:0000256" key="5">
    <source>
        <dbReference type="ARBA" id="ARBA00022705"/>
    </source>
</evidence>
<feature type="domain" description="DNA replication factor Dna2 N-terminal" evidence="25">
    <location>
        <begin position="251"/>
        <end position="452"/>
    </location>
</feature>
<evidence type="ECO:0000256" key="7">
    <source>
        <dbReference type="ARBA" id="ARBA00022723"/>
    </source>
</evidence>
<reference evidence="29 30" key="1">
    <citation type="journal article" date="2024" name="bioRxiv">
        <title>A reference genome for Trichogramma kaykai: A tiny desert-dwelling parasitoid wasp with competing sex-ratio distorters.</title>
        <authorList>
            <person name="Culotta J."/>
            <person name="Lindsey A.R."/>
        </authorList>
    </citation>
    <scope>NUCLEOTIDE SEQUENCE [LARGE SCALE GENOMIC DNA]</scope>
    <source>
        <strain evidence="29 30">KSX58</strain>
    </source>
</reference>
<dbReference type="InterPro" id="IPR027417">
    <property type="entry name" value="P-loop_NTPase"/>
</dbReference>
<keyword evidence="8 22" id="KW-0547">Nucleotide-binding</keyword>
<feature type="domain" description="DNA2 rift barrel" evidence="28">
    <location>
        <begin position="644"/>
        <end position="739"/>
    </location>
</feature>
<feature type="compositionally biased region" description="Polar residues" evidence="23">
    <location>
        <begin position="1"/>
        <end position="20"/>
    </location>
</feature>
<dbReference type="AlphaFoldDB" id="A0ABD2W556"/>
<dbReference type="CDD" id="cd22318">
    <property type="entry name" value="DNA2_N-like"/>
    <property type="match status" value="1"/>
</dbReference>
<keyword evidence="13 22" id="KW-0067">ATP-binding</keyword>
<feature type="region of interest" description="Disordered" evidence="23">
    <location>
        <begin position="47"/>
        <end position="81"/>
    </location>
</feature>
<proteinExistence type="inferred from homology"/>
<feature type="domain" description="DNA2/NAM7 helicase-like C-terminal" evidence="27">
    <location>
        <begin position="975"/>
        <end position="1184"/>
    </location>
</feature>
<evidence type="ECO:0000256" key="20">
    <source>
        <dbReference type="ARBA" id="ARBA00023268"/>
    </source>
</evidence>
<evidence type="ECO:0000256" key="16">
    <source>
        <dbReference type="ARBA" id="ARBA00023125"/>
    </source>
</evidence>
<keyword evidence="4 22" id="KW-0004">4Fe-4S</keyword>
<dbReference type="CDD" id="cd18041">
    <property type="entry name" value="DEXXQc_DNA2"/>
    <property type="match status" value="1"/>
</dbReference>
<evidence type="ECO:0000256" key="13">
    <source>
        <dbReference type="ARBA" id="ARBA00022840"/>
    </source>
</evidence>
<evidence type="ECO:0000256" key="8">
    <source>
        <dbReference type="ARBA" id="ARBA00022741"/>
    </source>
</evidence>